<gene>
    <name evidence="2" type="primary">orf58</name>
</gene>
<feature type="domain" description="DUF4346" evidence="1">
    <location>
        <begin position="32"/>
        <end position="122"/>
    </location>
</feature>
<dbReference type="Pfam" id="PF14251">
    <property type="entry name" value="PterinBD-DUF4346"/>
    <property type="match status" value="1"/>
</dbReference>
<reference evidence="2" key="1">
    <citation type="submission" date="2020-01" db="EMBL/GenBank/DDBJ databases">
        <title>The chloroplast and mitochondrion of a new freshwater red algal species from China.</title>
        <authorList>
            <person name="Fang K."/>
            <person name="Xie S."/>
        </authorList>
    </citation>
    <scope>NUCLEOTIDE SEQUENCE</scope>
    <source>
        <strain evidence="2">SAS-FKP1901</strain>
    </source>
</reference>
<proteinExistence type="predicted"/>
<dbReference type="EMBL" id="MN905507">
    <property type="protein sequence ID" value="UEQ12130.1"/>
    <property type="molecule type" value="Genomic_DNA"/>
</dbReference>
<dbReference type="InterPro" id="IPR025595">
    <property type="entry name" value="PterinBD-DUF4346"/>
</dbReference>
<keyword evidence="2" id="KW-0934">Plastid</keyword>
<evidence type="ECO:0000313" key="2">
    <source>
        <dbReference type="EMBL" id="UEQ12130.1"/>
    </source>
</evidence>
<name>A0A8K1YUT5_9FLOR</name>
<protein>
    <recommendedName>
        <fullName evidence="1">DUF4346 domain-containing protein</fullName>
    </recommendedName>
</protein>
<evidence type="ECO:0000259" key="1">
    <source>
        <dbReference type="Pfam" id="PF14251"/>
    </source>
</evidence>
<organism evidence="2">
    <name type="scientific">Batrachospermum sp</name>
    <dbReference type="NCBI Taxonomy" id="31373"/>
    <lineage>
        <taxon>Eukaryota</taxon>
        <taxon>Rhodophyta</taxon>
        <taxon>Florideophyceae</taxon>
        <taxon>Nemaliophycidae</taxon>
        <taxon>Batrachospermales</taxon>
        <taxon>Batrachospermaceae</taxon>
        <taxon>Batrachospermum</taxon>
    </lineage>
</organism>
<keyword evidence="2" id="KW-0150">Chloroplast</keyword>
<sequence>MQILVLTTDINNNYLLKKNNDSSNFCATNLLDINCYFIIKCLNNHKLQLSYYIHINSSIKHEITGNHFIPIVFIANNAKSICKLIKYHKKIFFNISSDHALYLGRELMKAEFTLIMNQQYVQN</sequence>
<accession>A0A8K1YUT5</accession>
<geneLocation type="chloroplast" evidence="2"/>
<dbReference type="AlphaFoldDB" id="A0A8K1YUT5"/>